<feature type="non-terminal residue" evidence="7">
    <location>
        <position position="1"/>
    </location>
</feature>
<evidence type="ECO:0000313" key="8">
    <source>
        <dbReference type="Proteomes" id="UP001189429"/>
    </source>
</evidence>
<feature type="compositionally biased region" description="Low complexity" evidence="5">
    <location>
        <begin position="211"/>
        <end position="232"/>
    </location>
</feature>
<keyword evidence="2" id="KW-0645">Protease</keyword>
<dbReference type="PANTHER" id="PTHR47966:SF51">
    <property type="entry name" value="BETA-SITE APP-CLEAVING ENZYME, ISOFORM A-RELATED"/>
    <property type="match status" value="1"/>
</dbReference>
<evidence type="ECO:0000256" key="3">
    <source>
        <dbReference type="ARBA" id="ARBA00022750"/>
    </source>
</evidence>
<dbReference type="Proteomes" id="UP001189429">
    <property type="component" value="Unassembled WGS sequence"/>
</dbReference>
<dbReference type="PROSITE" id="PS00141">
    <property type="entry name" value="ASP_PROTEASE"/>
    <property type="match status" value="1"/>
</dbReference>
<evidence type="ECO:0000256" key="2">
    <source>
        <dbReference type="ARBA" id="ARBA00022670"/>
    </source>
</evidence>
<evidence type="ECO:0000259" key="6">
    <source>
        <dbReference type="PROSITE" id="PS51767"/>
    </source>
</evidence>
<feature type="non-terminal residue" evidence="7">
    <location>
        <position position="279"/>
    </location>
</feature>
<dbReference type="SUPFAM" id="SSF50630">
    <property type="entry name" value="Acid proteases"/>
    <property type="match status" value="1"/>
</dbReference>
<evidence type="ECO:0000313" key="7">
    <source>
        <dbReference type="EMBL" id="CAK0823747.1"/>
    </source>
</evidence>
<feature type="domain" description="Peptidase A1" evidence="6">
    <location>
        <begin position="29"/>
        <end position="279"/>
    </location>
</feature>
<dbReference type="InterPro" id="IPR001969">
    <property type="entry name" value="Aspartic_peptidase_AS"/>
</dbReference>
<dbReference type="InterPro" id="IPR033121">
    <property type="entry name" value="PEPTIDASE_A1"/>
</dbReference>
<keyword evidence="8" id="KW-1185">Reference proteome</keyword>
<comment type="caution">
    <text evidence="7">The sequence shown here is derived from an EMBL/GenBank/DDBJ whole genome shotgun (WGS) entry which is preliminary data.</text>
</comment>
<reference evidence="7" key="1">
    <citation type="submission" date="2023-10" db="EMBL/GenBank/DDBJ databases">
        <authorList>
            <person name="Chen Y."/>
            <person name="Shah S."/>
            <person name="Dougan E. K."/>
            <person name="Thang M."/>
            <person name="Chan C."/>
        </authorList>
    </citation>
    <scope>NUCLEOTIDE SEQUENCE [LARGE SCALE GENOMIC DNA]</scope>
</reference>
<dbReference type="CDD" id="cd05471">
    <property type="entry name" value="pepsin_like"/>
    <property type="match status" value="1"/>
</dbReference>
<sequence length="279" mass="28429">GPGVVVIPLAGAFTSVPSGDGRQVPFFSYSGNISIGTPPQNFTVLVDTGSSRLWVPSSSCGGTPCAAHSEYHEGASATATAGTGSDLSARFASGELEGRPVQDTVCLGTACVRAELMSARKESVFPFLDLPFDGILGLSPPADLKESGSLLTWELQRQAGLGCFAVRLGALASGGGGGELVLARDPSLLSHTSPPPGRCGGRPRWSPRRPGPGSAATRGSARRSPAAAPTTGGSCPWSPSGGAQHGDRDQGVAEGKLLLKAYVFYWRHNSSSSSSSSSS</sequence>
<dbReference type="PANTHER" id="PTHR47966">
    <property type="entry name" value="BETA-SITE APP-CLEAVING ENZYME, ISOFORM A-RELATED"/>
    <property type="match status" value="1"/>
</dbReference>
<dbReference type="InterPro" id="IPR034164">
    <property type="entry name" value="Pepsin-like_dom"/>
</dbReference>
<dbReference type="Gene3D" id="2.40.70.10">
    <property type="entry name" value="Acid Proteases"/>
    <property type="match status" value="1"/>
</dbReference>
<dbReference type="InterPro" id="IPR021109">
    <property type="entry name" value="Peptidase_aspartic_dom_sf"/>
</dbReference>
<comment type="similarity">
    <text evidence="1">Belongs to the peptidase A1 family.</text>
</comment>
<name>A0ABN9RX87_9DINO</name>
<proteinExistence type="inferred from homology"/>
<dbReference type="EMBL" id="CAUYUJ010008375">
    <property type="protein sequence ID" value="CAK0823747.1"/>
    <property type="molecule type" value="Genomic_DNA"/>
</dbReference>
<evidence type="ECO:0000256" key="5">
    <source>
        <dbReference type="SAM" id="MobiDB-lite"/>
    </source>
</evidence>
<keyword evidence="4" id="KW-0378">Hydrolase</keyword>
<dbReference type="Pfam" id="PF00026">
    <property type="entry name" value="Asp"/>
    <property type="match status" value="1"/>
</dbReference>
<dbReference type="PROSITE" id="PS51767">
    <property type="entry name" value="PEPTIDASE_A1"/>
    <property type="match status" value="1"/>
</dbReference>
<evidence type="ECO:0000256" key="4">
    <source>
        <dbReference type="ARBA" id="ARBA00022801"/>
    </source>
</evidence>
<keyword evidence="3" id="KW-0064">Aspartyl protease</keyword>
<accession>A0ABN9RX87</accession>
<protein>
    <recommendedName>
        <fullName evidence="6">Peptidase A1 domain-containing protein</fullName>
    </recommendedName>
</protein>
<evidence type="ECO:0000256" key="1">
    <source>
        <dbReference type="ARBA" id="ARBA00007447"/>
    </source>
</evidence>
<dbReference type="InterPro" id="IPR001461">
    <property type="entry name" value="Aspartic_peptidase_A1"/>
</dbReference>
<feature type="region of interest" description="Disordered" evidence="5">
    <location>
        <begin position="186"/>
        <end position="252"/>
    </location>
</feature>
<organism evidence="7 8">
    <name type="scientific">Prorocentrum cordatum</name>
    <dbReference type="NCBI Taxonomy" id="2364126"/>
    <lineage>
        <taxon>Eukaryota</taxon>
        <taxon>Sar</taxon>
        <taxon>Alveolata</taxon>
        <taxon>Dinophyceae</taxon>
        <taxon>Prorocentrales</taxon>
        <taxon>Prorocentraceae</taxon>
        <taxon>Prorocentrum</taxon>
    </lineage>
</organism>
<gene>
    <name evidence="7" type="ORF">PCOR1329_LOCUS24354</name>
</gene>